<reference evidence="2" key="1">
    <citation type="journal article" date="2014" name="Front. Microbiol.">
        <title>High frequency of phylogenetically diverse reductive dehalogenase-homologous genes in deep subseafloor sedimentary metagenomes.</title>
        <authorList>
            <person name="Kawai M."/>
            <person name="Futagami T."/>
            <person name="Toyoda A."/>
            <person name="Takaki Y."/>
            <person name="Nishi S."/>
            <person name="Hori S."/>
            <person name="Arai W."/>
            <person name="Tsubouchi T."/>
            <person name="Morono Y."/>
            <person name="Uchiyama I."/>
            <person name="Ito T."/>
            <person name="Fujiyama A."/>
            <person name="Inagaki F."/>
            <person name="Takami H."/>
        </authorList>
    </citation>
    <scope>NUCLEOTIDE SEQUENCE</scope>
    <source>
        <strain evidence="2">Expedition CK06-06</strain>
    </source>
</reference>
<proteinExistence type="predicted"/>
<comment type="caution">
    <text evidence="2">The sequence shown here is derived from an EMBL/GenBank/DDBJ whole genome shotgun (WGS) entry which is preliminary data.</text>
</comment>
<dbReference type="InterPro" id="IPR003615">
    <property type="entry name" value="HNH_nuc"/>
</dbReference>
<dbReference type="Gene3D" id="1.10.30.50">
    <property type="match status" value="1"/>
</dbReference>
<name>X0U1W5_9ZZZZ</name>
<evidence type="ECO:0000259" key="1">
    <source>
        <dbReference type="SMART" id="SM00507"/>
    </source>
</evidence>
<dbReference type="EMBL" id="BARS01002182">
    <property type="protein sequence ID" value="GAF82440.1"/>
    <property type="molecule type" value="Genomic_DNA"/>
</dbReference>
<dbReference type="Pfam" id="PF14279">
    <property type="entry name" value="HNH_5"/>
    <property type="match status" value="1"/>
</dbReference>
<dbReference type="PANTHER" id="PTHR33877">
    <property type="entry name" value="SLL1193 PROTEIN"/>
    <property type="match status" value="1"/>
</dbReference>
<protein>
    <recommendedName>
        <fullName evidence="1">HNH nuclease domain-containing protein</fullName>
    </recommendedName>
</protein>
<accession>X0U1W5</accession>
<dbReference type="InterPro" id="IPR029471">
    <property type="entry name" value="HNH_5"/>
</dbReference>
<dbReference type="AlphaFoldDB" id="X0U1W5"/>
<dbReference type="SMART" id="SM00507">
    <property type="entry name" value="HNHc"/>
    <property type="match status" value="1"/>
</dbReference>
<feature type="non-terminal residue" evidence="2">
    <location>
        <position position="140"/>
    </location>
</feature>
<gene>
    <name evidence="2" type="ORF">S01H1_04100</name>
</gene>
<dbReference type="InterPro" id="IPR052892">
    <property type="entry name" value="NA-targeting_endonuclease"/>
</dbReference>
<organism evidence="2">
    <name type="scientific">marine sediment metagenome</name>
    <dbReference type="NCBI Taxonomy" id="412755"/>
    <lineage>
        <taxon>unclassified sequences</taxon>
        <taxon>metagenomes</taxon>
        <taxon>ecological metagenomes</taxon>
    </lineage>
</organism>
<feature type="domain" description="HNH nuclease" evidence="1">
    <location>
        <begin position="71"/>
        <end position="122"/>
    </location>
</feature>
<dbReference type="CDD" id="cd00085">
    <property type="entry name" value="HNHc"/>
    <property type="match status" value="1"/>
</dbReference>
<dbReference type="PANTHER" id="PTHR33877:SF2">
    <property type="entry name" value="OS07G0170200 PROTEIN"/>
    <property type="match status" value="1"/>
</dbReference>
<evidence type="ECO:0000313" key="2">
    <source>
        <dbReference type="EMBL" id="GAF82440.1"/>
    </source>
</evidence>
<sequence length="140" mass="16000">MVNSPVLVLNQNYEPLNVARARRAVVLLLRGKAELLENGAGVIHTINELIPLPSVIRLVYLVKRPRLQRKLTRHEVFRRDGYTCQYCGRHTKELTLDHVIPRYKGGKHIWENVVSACIPCNNRKAGCTPEEAGMRLIRQP</sequence>